<accession>A0ACB8ZTL1</accession>
<dbReference type="EMBL" id="CM042016">
    <property type="protein sequence ID" value="KAI3700659.1"/>
    <property type="molecule type" value="Genomic_DNA"/>
</dbReference>
<name>A0ACB8ZTL1_CICIN</name>
<gene>
    <name evidence="1" type="ORF">L2E82_45296</name>
</gene>
<reference evidence="2" key="1">
    <citation type="journal article" date="2022" name="Mol. Ecol. Resour.">
        <title>The genomes of chicory, endive, great burdock and yacon provide insights into Asteraceae palaeo-polyploidization history and plant inulin production.</title>
        <authorList>
            <person name="Fan W."/>
            <person name="Wang S."/>
            <person name="Wang H."/>
            <person name="Wang A."/>
            <person name="Jiang F."/>
            <person name="Liu H."/>
            <person name="Zhao H."/>
            <person name="Xu D."/>
            <person name="Zhang Y."/>
        </authorList>
    </citation>
    <scope>NUCLEOTIDE SEQUENCE [LARGE SCALE GENOMIC DNA]</scope>
    <source>
        <strain evidence="2">cv. Punajuju</strain>
    </source>
</reference>
<keyword evidence="2" id="KW-1185">Reference proteome</keyword>
<evidence type="ECO:0000313" key="1">
    <source>
        <dbReference type="EMBL" id="KAI3700659.1"/>
    </source>
</evidence>
<proteinExistence type="predicted"/>
<evidence type="ECO:0000313" key="2">
    <source>
        <dbReference type="Proteomes" id="UP001055811"/>
    </source>
</evidence>
<reference evidence="1 2" key="2">
    <citation type="journal article" date="2022" name="Mol. Ecol. Resour.">
        <title>The genomes of chicory, endive, great burdock and yacon provide insights into Asteraceae paleo-polyploidization history and plant inulin production.</title>
        <authorList>
            <person name="Fan W."/>
            <person name="Wang S."/>
            <person name="Wang H."/>
            <person name="Wang A."/>
            <person name="Jiang F."/>
            <person name="Liu H."/>
            <person name="Zhao H."/>
            <person name="Xu D."/>
            <person name="Zhang Y."/>
        </authorList>
    </citation>
    <scope>NUCLEOTIDE SEQUENCE [LARGE SCALE GENOMIC DNA]</scope>
    <source>
        <strain evidence="2">cv. Punajuju</strain>
        <tissue evidence="1">Leaves</tissue>
    </source>
</reference>
<protein>
    <submittedName>
        <fullName evidence="1">Uncharacterized protein</fullName>
    </submittedName>
</protein>
<comment type="caution">
    <text evidence="1">The sequence shown here is derived from an EMBL/GenBank/DDBJ whole genome shotgun (WGS) entry which is preliminary data.</text>
</comment>
<dbReference type="Proteomes" id="UP001055811">
    <property type="component" value="Linkage Group LG08"/>
</dbReference>
<sequence>MVKNRYPLPRIDDLFDQLQGASWFSKIDLRSGYHQMRVRNEDVEKTAFRTRYGHYEFVVMPFGLTNAPVAFMDLMNRVCRPMLDCLVIVYIDDILIYPRTRKEHEKRIMVDPAKVSAVMQWEVPKTPTEVRSFLGLAGYYRRFIQNFSKIALPLTRLTKKATAFSWGDAQQAAFEELRRRLCEAPVLTLPEGVNDMVVYCDASHQGLGAVLMQRGNVISYASRQLKPHELNYTMHDLESGAMVFALKIWRHYIYGVECTIYTDHKSLKYLMDQKDLNMSQRRWLDVLKDFDCEILYHPGKANVVADALSRKPVGEPLLGLSFRITVVTSLVEMISKAQEVVILDENAKRERVSGEIPIFVRDSWGLLTRYGRI</sequence>
<organism evidence="1 2">
    <name type="scientific">Cichorium intybus</name>
    <name type="common">Chicory</name>
    <dbReference type="NCBI Taxonomy" id="13427"/>
    <lineage>
        <taxon>Eukaryota</taxon>
        <taxon>Viridiplantae</taxon>
        <taxon>Streptophyta</taxon>
        <taxon>Embryophyta</taxon>
        <taxon>Tracheophyta</taxon>
        <taxon>Spermatophyta</taxon>
        <taxon>Magnoliopsida</taxon>
        <taxon>eudicotyledons</taxon>
        <taxon>Gunneridae</taxon>
        <taxon>Pentapetalae</taxon>
        <taxon>asterids</taxon>
        <taxon>campanulids</taxon>
        <taxon>Asterales</taxon>
        <taxon>Asteraceae</taxon>
        <taxon>Cichorioideae</taxon>
        <taxon>Cichorieae</taxon>
        <taxon>Cichoriinae</taxon>
        <taxon>Cichorium</taxon>
    </lineage>
</organism>